<keyword evidence="2" id="KW-1185">Reference proteome</keyword>
<dbReference type="EMBL" id="JAWXYG010000006">
    <property type="protein sequence ID" value="KAK4269870.1"/>
    <property type="molecule type" value="Genomic_DNA"/>
</dbReference>
<dbReference type="Proteomes" id="UP001293593">
    <property type="component" value="Unassembled WGS sequence"/>
</dbReference>
<evidence type="ECO:0000313" key="2">
    <source>
        <dbReference type="Proteomes" id="UP001293593"/>
    </source>
</evidence>
<reference evidence="1" key="1">
    <citation type="submission" date="2023-10" db="EMBL/GenBank/DDBJ databases">
        <title>Chromosome-level genome of the transformable northern wattle, Acacia crassicarpa.</title>
        <authorList>
            <person name="Massaro I."/>
            <person name="Sinha N.R."/>
            <person name="Poethig S."/>
            <person name="Leichty A.R."/>
        </authorList>
    </citation>
    <scope>NUCLEOTIDE SEQUENCE</scope>
    <source>
        <strain evidence="1">Acra3RX</strain>
        <tissue evidence="1">Leaf</tissue>
    </source>
</reference>
<comment type="caution">
    <text evidence="1">The sequence shown here is derived from an EMBL/GenBank/DDBJ whole genome shotgun (WGS) entry which is preliminary data.</text>
</comment>
<dbReference type="AlphaFoldDB" id="A0AAE1KCE3"/>
<protein>
    <submittedName>
        <fullName evidence="1">Uncharacterized protein</fullName>
    </submittedName>
</protein>
<evidence type="ECO:0000313" key="1">
    <source>
        <dbReference type="EMBL" id="KAK4269870.1"/>
    </source>
</evidence>
<proteinExistence type="predicted"/>
<gene>
    <name evidence="1" type="ORF">QN277_022969</name>
</gene>
<name>A0AAE1KCE3_9FABA</name>
<accession>A0AAE1KCE3</accession>
<organism evidence="1 2">
    <name type="scientific">Acacia crassicarpa</name>
    <name type="common">northern wattle</name>
    <dbReference type="NCBI Taxonomy" id="499986"/>
    <lineage>
        <taxon>Eukaryota</taxon>
        <taxon>Viridiplantae</taxon>
        <taxon>Streptophyta</taxon>
        <taxon>Embryophyta</taxon>
        <taxon>Tracheophyta</taxon>
        <taxon>Spermatophyta</taxon>
        <taxon>Magnoliopsida</taxon>
        <taxon>eudicotyledons</taxon>
        <taxon>Gunneridae</taxon>
        <taxon>Pentapetalae</taxon>
        <taxon>rosids</taxon>
        <taxon>fabids</taxon>
        <taxon>Fabales</taxon>
        <taxon>Fabaceae</taxon>
        <taxon>Caesalpinioideae</taxon>
        <taxon>mimosoid clade</taxon>
        <taxon>Acacieae</taxon>
        <taxon>Acacia</taxon>
    </lineage>
</organism>
<sequence length="117" mass="12600">MRFPFMLQPNFWSSRFGSSLCLTVDSIESRVLSRTTAFSSSLPNLHRLLRDSPNASFLSVKPIGAVVDGGNLIWGRKLRPTLYSPALWKDAPLRPCLAAASSSADGSDSVRGESGSG</sequence>